<evidence type="ECO:0000259" key="5">
    <source>
        <dbReference type="PROSITE" id="PS50072"/>
    </source>
</evidence>
<dbReference type="InterPro" id="IPR029000">
    <property type="entry name" value="Cyclophilin-like_dom_sf"/>
</dbReference>
<sequence>MRKLILSILVLFSVFIVVGCESKTPDETDKGEEVDVKLEDLAYFNYLNDENPIITIKVKDYGIITAQLFHDVAPNTVNNFIDYILDDQFSDSSFHRIIKDFMVQGGMVKDSKLPIRGEFTSNGFLNNLKHTYGVLSMARTSDKNSATSQFFMMTSTSPHLDGAYASFGGIISGFTILNQIESLSTNYNDAPLTKVVIESIEVDLKNYEPSPVIYYSK</sequence>
<dbReference type="InterPro" id="IPR020892">
    <property type="entry name" value="Cyclophilin-type_PPIase_CS"/>
</dbReference>
<dbReference type="PRINTS" id="PR00153">
    <property type="entry name" value="CSAPPISMRASE"/>
</dbReference>
<proteinExistence type="inferred from homology"/>
<dbReference type="PROSITE" id="PS00170">
    <property type="entry name" value="CSA_PPIASE_1"/>
    <property type="match status" value="1"/>
</dbReference>
<evidence type="ECO:0000256" key="3">
    <source>
        <dbReference type="ARBA" id="ARBA00023235"/>
    </source>
</evidence>
<keyword evidence="3 4" id="KW-0413">Isomerase</keyword>
<evidence type="ECO:0000256" key="4">
    <source>
        <dbReference type="RuleBase" id="RU363019"/>
    </source>
</evidence>
<comment type="caution">
    <text evidence="6">The sequence shown here is derived from an EMBL/GenBank/DDBJ whole genome shotgun (WGS) entry which is preliminary data.</text>
</comment>
<evidence type="ECO:0000313" key="7">
    <source>
        <dbReference type="Proteomes" id="UP000315938"/>
    </source>
</evidence>
<dbReference type="RefSeq" id="WP_064212095.1">
    <property type="nucleotide sequence ID" value="NZ_JACAOE010000001.1"/>
</dbReference>
<protein>
    <recommendedName>
        <fullName evidence="4">Peptidyl-prolyl cis-trans isomerase</fullName>
        <shortName evidence="4">PPIase</shortName>
        <ecNumber evidence="4">5.2.1.8</ecNumber>
    </recommendedName>
</protein>
<name>A0A553IHY1_ACHLA</name>
<organism evidence="6 7">
    <name type="scientific">Acholeplasma laidlawii</name>
    <dbReference type="NCBI Taxonomy" id="2148"/>
    <lineage>
        <taxon>Bacteria</taxon>
        <taxon>Bacillati</taxon>
        <taxon>Mycoplasmatota</taxon>
        <taxon>Mollicutes</taxon>
        <taxon>Acholeplasmatales</taxon>
        <taxon>Acholeplasmataceae</taxon>
        <taxon>Acholeplasma</taxon>
    </lineage>
</organism>
<dbReference type="GO" id="GO:0003755">
    <property type="term" value="F:peptidyl-prolyl cis-trans isomerase activity"/>
    <property type="evidence" value="ECO:0007669"/>
    <property type="project" value="UniProtKB-UniRule"/>
</dbReference>
<dbReference type="GO" id="GO:0006457">
    <property type="term" value="P:protein folding"/>
    <property type="evidence" value="ECO:0007669"/>
    <property type="project" value="InterPro"/>
</dbReference>
<dbReference type="InterPro" id="IPR002130">
    <property type="entry name" value="Cyclophilin-type_PPIase_dom"/>
</dbReference>
<accession>A0A553IHY1</accession>
<comment type="similarity">
    <text evidence="4">Belongs to the cyclophilin-type PPIase family.</text>
</comment>
<evidence type="ECO:0000256" key="1">
    <source>
        <dbReference type="ARBA" id="ARBA00002388"/>
    </source>
</evidence>
<dbReference type="CDD" id="cd00317">
    <property type="entry name" value="cyclophilin"/>
    <property type="match status" value="1"/>
</dbReference>
<dbReference type="PANTHER" id="PTHR45625">
    <property type="entry name" value="PEPTIDYL-PROLYL CIS-TRANS ISOMERASE-RELATED"/>
    <property type="match status" value="1"/>
</dbReference>
<dbReference type="Proteomes" id="UP000315938">
    <property type="component" value="Unassembled WGS sequence"/>
</dbReference>
<keyword evidence="2 4" id="KW-0697">Rotamase</keyword>
<evidence type="ECO:0000313" key="6">
    <source>
        <dbReference type="EMBL" id="TRX99809.1"/>
    </source>
</evidence>
<feature type="domain" description="PPIase cyclophilin-type" evidence="5">
    <location>
        <begin position="54"/>
        <end position="202"/>
    </location>
</feature>
<dbReference type="EC" id="5.2.1.8" evidence="4"/>
<gene>
    <name evidence="6" type="ORF">FNV44_01870</name>
</gene>
<dbReference type="Gene3D" id="2.40.100.10">
    <property type="entry name" value="Cyclophilin-like"/>
    <property type="match status" value="1"/>
</dbReference>
<comment type="catalytic activity">
    <reaction evidence="4">
        <text>[protein]-peptidylproline (omega=180) = [protein]-peptidylproline (omega=0)</text>
        <dbReference type="Rhea" id="RHEA:16237"/>
        <dbReference type="Rhea" id="RHEA-COMP:10747"/>
        <dbReference type="Rhea" id="RHEA-COMP:10748"/>
        <dbReference type="ChEBI" id="CHEBI:83833"/>
        <dbReference type="ChEBI" id="CHEBI:83834"/>
        <dbReference type="EC" id="5.2.1.8"/>
    </reaction>
</comment>
<dbReference type="EMBL" id="VKID01000001">
    <property type="protein sequence ID" value="TRX99809.1"/>
    <property type="molecule type" value="Genomic_DNA"/>
</dbReference>
<dbReference type="AlphaFoldDB" id="A0A553IHY1"/>
<dbReference type="InterPro" id="IPR044666">
    <property type="entry name" value="Cyclophilin_A-like"/>
</dbReference>
<reference evidence="6 7" key="1">
    <citation type="submission" date="2019-07" db="EMBL/GenBank/DDBJ databases">
        <title>Genome sequence of Acholeplasma laidlawii strain with increased resistance to erythromycin.</title>
        <authorList>
            <person name="Medvedeva E.S."/>
            <person name="Baranova N.B."/>
            <person name="Siniagina M.N."/>
            <person name="Mouzykantov A."/>
            <person name="Chernova O.A."/>
            <person name="Chernov V.M."/>
        </authorList>
    </citation>
    <scope>NUCLEOTIDE SEQUENCE [LARGE SCALE GENOMIC DNA]</scope>
    <source>
        <strain evidence="6 7">PG8REry</strain>
    </source>
</reference>
<dbReference type="PANTHER" id="PTHR45625:SF4">
    <property type="entry name" value="PEPTIDYLPROLYL ISOMERASE DOMAIN AND WD REPEAT-CONTAINING PROTEIN 1"/>
    <property type="match status" value="1"/>
</dbReference>
<evidence type="ECO:0000256" key="2">
    <source>
        <dbReference type="ARBA" id="ARBA00023110"/>
    </source>
</evidence>
<dbReference type="PROSITE" id="PS51257">
    <property type="entry name" value="PROKAR_LIPOPROTEIN"/>
    <property type="match status" value="1"/>
</dbReference>
<dbReference type="PROSITE" id="PS50072">
    <property type="entry name" value="CSA_PPIASE_2"/>
    <property type="match status" value="1"/>
</dbReference>
<comment type="function">
    <text evidence="1 4">PPIases accelerate the folding of proteins. It catalyzes the cis-trans isomerization of proline imidic peptide bonds in oligopeptides.</text>
</comment>
<dbReference type="SUPFAM" id="SSF50891">
    <property type="entry name" value="Cyclophilin-like"/>
    <property type="match status" value="1"/>
</dbReference>
<dbReference type="Pfam" id="PF00160">
    <property type="entry name" value="Pro_isomerase"/>
    <property type="match status" value="1"/>
</dbReference>